<dbReference type="EMBL" id="CAWYQH010000152">
    <property type="protein sequence ID" value="CAK8695772.1"/>
    <property type="molecule type" value="Genomic_DNA"/>
</dbReference>
<dbReference type="SUPFAM" id="SSF117281">
    <property type="entry name" value="Kelch motif"/>
    <property type="match status" value="1"/>
</dbReference>
<name>A0ABP0GW04_CLALP</name>
<dbReference type="InterPro" id="IPR006652">
    <property type="entry name" value="Kelch_1"/>
</dbReference>
<keyword evidence="4" id="KW-1185">Reference proteome</keyword>
<accession>A0ABP0GW04</accession>
<comment type="caution">
    <text evidence="3">The sequence shown here is derived from an EMBL/GenBank/DDBJ whole genome shotgun (WGS) entry which is preliminary data.</text>
</comment>
<evidence type="ECO:0008006" key="5">
    <source>
        <dbReference type="Google" id="ProtNLM"/>
    </source>
</evidence>
<evidence type="ECO:0000256" key="1">
    <source>
        <dbReference type="ARBA" id="ARBA00022441"/>
    </source>
</evidence>
<keyword evidence="1" id="KW-0880">Kelch repeat</keyword>
<dbReference type="InterPro" id="IPR015915">
    <property type="entry name" value="Kelch-typ_b-propeller"/>
</dbReference>
<dbReference type="Proteomes" id="UP001642483">
    <property type="component" value="Unassembled WGS sequence"/>
</dbReference>
<keyword evidence="2" id="KW-0677">Repeat</keyword>
<reference evidence="3 4" key="1">
    <citation type="submission" date="2024-02" db="EMBL/GenBank/DDBJ databases">
        <authorList>
            <person name="Daric V."/>
            <person name="Darras S."/>
        </authorList>
    </citation>
    <scope>NUCLEOTIDE SEQUENCE [LARGE SCALE GENOMIC DNA]</scope>
</reference>
<evidence type="ECO:0000313" key="3">
    <source>
        <dbReference type="EMBL" id="CAK8695772.1"/>
    </source>
</evidence>
<evidence type="ECO:0000313" key="4">
    <source>
        <dbReference type="Proteomes" id="UP001642483"/>
    </source>
</evidence>
<dbReference type="Pfam" id="PF24681">
    <property type="entry name" value="Kelch_KLHDC2_KLHL20_DRC7"/>
    <property type="match status" value="1"/>
</dbReference>
<sequence length="311" mass="35163">MTSEEAEVKKFARKWVSVDGVVAPRTIPMPRLSRRLSSSSLDSVFTPEHSRDPFHSVVELNGTVYVVGGTRSCGDACRFSRSLIRYDPRSDDCTKLSDMQVRKGDFVACADDDRIYVFGGRNRHGIMDICERYDPAKDKWDFISKLPEPTYMAAGVPVDGNIYISGGFDDFEAKSSMLRYNPASDEWSKLNSPMLAERGYHVMVMGKDGRLWVVGGVDNPFSGRSVWEVEAFDPKVENWEFVSQVLPNQLFDSTLRLNSLVDDEGDICVFAVTDPDKYPKMKYSPVQRKWSEVDRLAEISELDVDSPFDTN</sequence>
<dbReference type="SMART" id="SM00612">
    <property type="entry name" value="Kelch"/>
    <property type="match status" value="3"/>
</dbReference>
<evidence type="ECO:0000256" key="2">
    <source>
        <dbReference type="ARBA" id="ARBA00022737"/>
    </source>
</evidence>
<dbReference type="PANTHER" id="PTHR45632:SF3">
    <property type="entry name" value="KELCH-LIKE PROTEIN 32"/>
    <property type="match status" value="1"/>
</dbReference>
<organism evidence="3 4">
    <name type="scientific">Clavelina lepadiformis</name>
    <name type="common">Light-bulb sea squirt</name>
    <name type="synonym">Ascidia lepadiformis</name>
    <dbReference type="NCBI Taxonomy" id="159417"/>
    <lineage>
        <taxon>Eukaryota</taxon>
        <taxon>Metazoa</taxon>
        <taxon>Chordata</taxon>
        <taxon>Tunicata</taxon>
        <taxon>Ascidiacea</taxon>
        <taxon>Aplousobranchia</taxon>
        <taxon>Clavelinidae</taxon>
        <taxon>Clavelina</taxon>
    </lineage>
</organism>
<gene>
    <name evidence="3" type="ORF">CVLEPA_LOCUS28996</name>
</gene>
<dbReference type="PANTHER" id="PTHR45632">
    <property type="entry name" value="LD33804P"/>
    <property type="match status" value="1"/>
</dbReference>
<proteinExistence type="predicted"/>
<protein>
    <recommendedName>
        <fullName evidence="5">Kelch repeat-containing protein</fullName>
    </recommendedName>
</protein>
<dbReference type="Gene3D" id="2.120.10.80">
    <property type="entry name" value="Kelch-type beta propeller"/>
    <property type="match status" value="1"/>
</dbReference>